<evidence type="ECO:0000256" key="1">
    <source>
        <dbReference type="SAM" id="MobiDB-lite"/>
    </source>
</evidence>
<evidence type="ECO:0000313" key="4">
    <source>
        <dbReference type="Proteomes" id="UP000323646"/>
    </source>
</evidence>
<dbReference type="EMBL" id="VTOY01000015">
    <property type="protein sequence ID" value="TYZ20327.1"/>
    <property type="molecule type" value="Genomic_DNA"/>
</dbReference>
<dbReference type="InterPro" id="IPR012334">
    <property type="entry name" value="Pectin_lyas_fold"/>
</dbReference>
<name>A0A5D6VXW6_9FIRM</name>
<evidence type="ECO:0000313" key="3">
    <source>
        <dbReference type="EMBL" id="TYZ20327.1"/>
    </source>
</evidence>
<dbReference type="SMART" id="SM00912">
    <property type="entry name" value="Haemagg_act"/>
    <property type="match status" value="1"/>
</dbReference>
<feature type="compositionally biased region" description="Basic and acidic residues" evidence="1">
    <location>
        <begin position="671"/>
        <end position="686"/>
    </location>
</feature>
<dbReference type="InterPro" id="IPR008638">
    <property type="entry name" value="FhaB/CdiA-like_TPS"/>
</dbReference>
<proteinExistence type="predicted"/>
<dbReference type="Pfam" id="PF18657">
    <property type="entry name" value="YDG"/>
    <property type="match status" value="2"/>
</dbReference>
<keyword evidence="4" id="KW-1185">Reference proteome</keyword>
<dbReference type="Proteomes" id="UP000323646">
    <property type="component" value="Unassembled WGS sequence"/>
</dbReference>
<dbReference type="InterPro" id="IPR041248">
    <property type="entry name" value="YDG"/>
</dbReference>
<dbReference type="InterPro" id="IPR011050">
    <property type="entry name" value="Pectin_lyase_fold/virulence"/>
</dbReference>
<reference evidence="3 4" key="1">
    <citation type="submission" date="2019-08" db="EMBL/GenBank/DDBJ databases">
        <title>Selenomonas sp. mPRGC5 and Selenomonas sp. mPRGC8 isolated from ruminal fluid of dairy goat (Capra hircus).</title>
        <authorList>
            <person name="Poothong S."/>
            <person name="Nuengjamnong C."/>
            <person name="Tanasupawat S."/>
        </authorList>
    </citation>
    <scope>NUCLEOTIDE SEQUENCE [LARGE SCALE GENOMIC DNA]</scope>
    <source>
        <strain evidence="4">mPRGC5</strain>
    </source>
</reference>
<sequence length="2719" mass="291432">MDTIDKKAKLTAQISITLMAGMFSMVPVTYGAPVLDEGQTNTAKVTYDHNTTNVVDLDPNNNVVHNNVVHWQDFSVAKNETVSFDGGEKKNNYLNIVTGTNQSQIDGAIQGGNNVYIVNQHGVIFGKDASVDVGNLYVSTTVTNKLDVDSFKKEIPGANPLQGTAASAAADVVNMGKVQADSVYIEGNNIRFMNTDDIKTQAGVVNTNVTLNANGNIRLDHKQDSTTHENYTINSGNRTNQDYILISSADDLKNINEDLSGRYALANNIDLEGQAFTPIGGNDNADFTGKFDGNFFVIDGLFVKSKAYNYGGLFGKTNGAAIENVGLRGARVYGNKAAGGLIGQADNTTIKNVYSEKTSFGIGTASVTGITFSGLGGIIGVATSGTTIKNAYNETQLFYNNDTLAVTGGIVGSTEGNVTINDAYSLYTAEKPLSTGVTKGQDAGIVGTASTSTSITNAYTTHNSIVNTGTIANTNVYRLELEDNSYKIAEGGSGTETDATKAASYGFLGSSDRTDDWVIYNGRTLPMLRSFLKANGTVNVNYGYTRGTKTDKHTSSGDEQWEYNAQNAVIDSYIDADTLKLKAGDKDKLRNAGTYNLYYTDQNGYDLTGNTVTITPKTLSFGIDAGAKIEKTYDGKADASDGVKNLFSDISGGIFAEDAANGMTLEFSSDETNKPKFVDDDGKDSPDVGTGKHVHVEGSIKLTGNEAGNYVLVDESGVNQASTDASGNMSLTISGDSENGVIKQREILVELKKKSGINRDYNGKTIVTGDGNTPAEQVAFVTEQGENRGKVGEDDITLVYETDETKPDYANYGTKNADGSFTASKMAGDHDVRYGGIKLTGGTKTKNYKLVDATNTNNVLYSESVDGLTDTGINVDDGGALYGTGTINRLDIAKAGYSWYKKNKEGKLEKQAAEREYTAGTSYTGANGAVVRLDEMPADDLTFTVTGADFVTASDGTSQTKTKDAADNLGVRYVVTVSGDDAVNYKLDGVNLSNGLINQHVYGAGKITPRTINLKFSGEKASKAYDGDEHVKVNDAKEFGLDAGYVVYDKNDDTDHHLIQDDTDKIVITGEYLDTAGEGAKNVNIQDKQVADKNITYTAKVLKGDGTESKNYVIAVGDTTASTATYNGTGLIRQREITAIDFYNPSKDYDESALVQGKQENDKIALAGATGVVTGEDLSDIFSLADIKAKYGSGTTDATFQADANVMNYGATNSKDVQYTGVAGIIKNSNYVLAGIGDTVYDKGTIKPLTIADRSKLDLTKLHDITKVYDGNENVETVNHDSQYYVGTLTYDNGTSRVGLDYTINKAYYNNKSSNDGTSQGVTYELTLAGSSNYKLSDDLLDVDTNNLKWTQADDADMVGTITPKNITVAVKPDNVTKVYDGSKKVYDAAGNEIKDDAAVEFTGWIDGTRNVAVEYEDKNVNSDKPKNVYYKISMDTDSQGNYRLKDTANKDVVNNTLTGTGDITPAALTITYGPVSKTYDGNAEYTGTVTPVYEGIKTDAETNKVDDVSIDPAKYAAVFNSPDVKTADTVTYVTVLQGKDKGNYIINPANSQTVNGVTKINGAGKITPKDLTDNDVDVKFADKITKVYDTTNSISYDHTDTSRYFGDEVGIKDQADYIQSITIGGVTLKAGKDYKINSAIYNSAGIDANSATYQFGLLGDALSNFNLSGLSSSIYANGVLTQSKNSGVSITPKAIRTIFADKTVMEKVYDGRDNLPSGVDTSGKIKLEGVINANGDTTALDTTKLNGRYVDKNVAYDAEGNITTKDVLYDVVLKGNGASNYVIEGTNANTATITGKDLGRITPRELTADFDYTERSYNNKTGAEVKGITLDGLQNNESITLDKNDVTGTFGNKNQAGEFIADGNVNYQENAEGKAGFKGVQYSGLQNALAKATGTIHGNYTIADTVYFAEAAKKGRIKRLALTMDDIDINHWKGDITKVYDGSSTVLDPEKYFSVHTYANDRTGGEEVEFKLRHDKDWANYVDATGNKQVNVVQGDTLSYDNVVYKITGLDADDVGHNFDITGLTSTSFSGTYTTKGSITPRVLKIKTDNLSGYTKTYDGEKTVKDAAGNIINNFAYTFEDDHGIVDKDKNTVNLTVTGAYADKNANVVDPDSKVKSGKQIDYTLKLTGNTAGNYTLDSSNTLKGAATEEDKDTYKGDGEIKRRVVYADFADGYGRDIKKEYNGDDAADADKKQRNHINLLDGTDENTGIVADEKNNITLLADSISAAYAGKDVARDAKGNVTTKDVYFSNFQLDGATKDNYVVKAKGGSDTLTGSGTITPRTVNVSVKEGPVKEYDRDTSLADKYLDKANINVDNTNVIGGDTVGVFIQSGSYKDWNADTGKDYTYQLGWTNGNYALKDTTAGESLTTDGMTAELTGHNGTIEKRLLTVTDVTRADKTYDGTDGVLNAAGNIVLDDRIIKGDNIGLKASGTYDNGNAAAGEDTDALLDHDVSYTLSLDNTNYQLDKTSAAGKGTIRRKGLDIVAEPQKINVGETIPPFTGSVLGLEEKDSNLVDAFTFAPKDEKEISNSIPGKYGVYGWYKGKTAGNVGQNYIFSQNPANEEAFIVNLVDPGREYHDTVNPKSQFRPDQTAYQQSSLDDVSAFGGMAKAALEYRDTKGTVLGITTISSGDVHELEDGGNISEGLDGDLNEIRSMDNRERLAKIGITGSDVVNMENVDAGSVANIQVDSQGEIVNLEIVPLSGETSNRDADAEIQSAV</sequence>
<comment type="caution">
    <text evidence="3">The sequence shown here is derived from an EMBL/GenBank/DDBJ whole genome shotgun (WGS) entry which is preliminary data.</text>
</comment>
<dbReference type="RefSeq" id="WP_149172202.1">
    <property type="nucleotide sequence ID" value="NZ_VTOY01000015.1"/>
</dbReference>
<dbReference type="SUPFAM" id="SSF51126">
    <property type="entry name" value="Pectin lyase-like"/>
    <property type="match status" value="1"/>
</dbReference>
<dbReference type="NCBIfam" id="TIGR01901">
    <property type="entry name" value="adhes_NPXG"/>
    <property type="match status" value="1"/>
</dbReference>
<accession>A0A5D6VXW6</accession>
<dbReference type="OrthoDB" id="1659784at2"/>
<dbReference type="Gene3D" id="2.160.20.10">
    <property type="entry name" value="Single-stranded right-handed beta-helix, Pectin lyase-like"/>
    <property type="match status" value="1"/>
</dbReference>
<feature type="domain" description="Filamentous haemagglutinin FhaB/tRNA nuclease CdiA-like TPS" evidence="2">
    <location>
        <begin position="29"/>
        <end position="147"/>
    </location>
</feature>
<dbReference type="Pfam" id="PF05860">
    <property type="entry name" value="TPS"/>
    <property type="match status" value="1"/>
</dbReference>
<gene>
    <name evidence="3" type="ORF">FZ040_11960</name>
</gene>
<organism evidence="3 4">
    <name type="scientific">Selenomonas ruminis</name>
    <dbReference type="NCBI Taxonomy" id="2593411"/>
    <lineage>
        <taxon>Bacteria</taxon>
        <taxon>Bacillati</taxon>
        <taxon>Bacillota</taxon>
        <taxon>Negativicutes</taxon>
        <taxon>Selenomonadales</taxon>
        <taxon>Selenomonadaceae</taxon>
        <taxon>Selenomonas</taxon>
    </lineage>
</organism>
<evidence type="ECO:0000259" key="2">
    <source>
        <dbReference type="SMART" id="SM00912"/>
    </source>
</evidence>
<feature type="region of interest" description="Disordered" evidence="1">
    <location>
        <begin position="669"/>
        <end position="689"/>
    </location>
</feature>
<protein>
    <submittedName>
        <fullName evidence="3">Filamentous hemagglutinin N-terminal domain-containing protein</fullName>
    </submittedName>
</protein>